<evidence type="ECO:0000313" key="13">
    <source>
        <dbReference type="Proteomes" id="UP000242317"/>
    </source>
</evidence>
<dbReference type="InterPro" id="IPR046357">
    <property type="entry name" value="PPIase_dom_sf"/>
</dbReference>
<evidence type="ECO:0000256" key="7">
    <source>
        <dbReference type="ARBA" id="ARBA00023235"/>
    </source>
</evidence>
<evidence type="ECO:0000256" key="4">
    <source>
        <dbReference type="ARBA" id="ARBA00022490"/>
    </source>
</evidence>
<evidence type="ECO:0000259" key="11">
    <source>
        <dbReference type="PROSITE" id="PS50059"/>
    </source>
</evidence>
<dbReference type="InterPro" id="IPR001179">
    <property type="entry name" value="PPIase_FKBP_dom"/>
</dbReference>
<keyword evidence="5 9" id="KW-0697">Rotamase</keyword>
<protein>
    <recommendedName>
        <fullName evidence="10">Peptidyl-prolyl cis-trans isomerase</fullName>
        <ecNumber evidence="10">5.2.1.8</ecNumber>
    </recommendedName>
</protein>
<comment type="function">
    <text evidence="8">Also involved in hydrogenase metallocenter assembly, probably by participating in the nickel insertion step. This function in hydrogenase biosynthesis requires chaperone activity and the presence of the metal-binding domain, but not PPIase activity.</text>
</comment>
<keyword evidence="13" id="KW-1185">Reference proteome</keyword>
<dbReference type="EC" id="5.2.1.8" evidence="10"/>
<dbReference type="Pfam" id="PF00254">
    <property type="entry name" value="FKBP_C"/>
    <property type="match status" value="1"/>
</dbReference>
<dbReference type="Proteomes" id="UP000242317">
    <property type="component" value="Unassembled WGS sequence"/>
</dbReference>
<evidence type="ECO:0000256" key="5">
    <source>
        <dbReference type="ARBA" id="ARBA00023110"/>
    </source>
</evidence>
<dbReference type="OrthoDB" id="9808891at2"/>
<evidence type="ECO:0000256" key="1">
    <source>
        <dbReference type="ARBA" id="ARBA00000971"/>
    </source>
</evidence>
<dbReference type="AlphaFoldDB" id="A0A1G6GW82"/>
<evidence type="ECO:0000256" key="6">
    <source>
        <dbReference type="ARBA" id="ARBA00023186"/>
    </source>
</evidence>
<keyword evidence="6" id="KW-0143">Chaperone</keyword>
<sequence length="162" mass="17361">MTAIANDHVVKFSYTLTNGEGQVLDQSDAAHPLAYLHGAGNIIPGLENALTGKSAGEKLVVNVPAAEGYGEYVAEMVQEVPREMFQGVENIEPGMQFQAQTQDGGVQFVVVKSVEDEVVIIDGNHPLAGQDLTFDVEIVEVRAATQEELDHGHVHGEGGHHH</sequence>
<evidence type="ECO:0000256" key="3">
    <source>
        <dbReference type="ARBA" id="ARBA00006577"/>
    </source>
</evidence>
<organism evidence="12 13">
    <name type="scientific">Acinetobacter marinus</name>
    <dbReference type="NCBI Taxonomy" id="281375"/>
    <lineage>
        <taxon>Bacteria</taxon>
        <taxon>Pseudomonadati</taxon>
        <taxon>Pseudomonadota</taxon>
        <taxon>Gammaproteobacteria</taxon>
        <taxon>Moraxellales</taxon>
        <taxon>Moraxellaceae</taxon>
        <taxon>Acinetobacter</taxon>
    </lineage>
</organism>
<dbReference type="EMBL" id="FMYK01000001">
    <property type="protein sequence ID" value="SDB86224.1"/>
    <property type="molecule type" value="Genomic_DNA"/>
</dbReference>
<dbReference type="GO" id="GO:0005737">
    <property type="term" value="C:cytoplasm"/>
    <property type="evidence" value="ECO:0007669"/>
    <property type="project" value="UniProtKB-SubCell"/>
</dbReference>
<dbReference type="Gene3D" id="3.10.50.40">
    <property type="match status" value="1"/>
</dbReference>
<proteinExistence type="inferred from homology"/>
<accession>A0A1G6GW82</accession>
<feature type="domain" description="PPIase FKBP-type" evidence="11">
    <location>
        <begin position="7"/>
        <end position="81"/>
    </location>
</feature>
<evidence type="ECO:0000256" key="10">
    <source>
        <dbReference type="RuleBase" id="RU003915"/>
    </source>
</evidence>
<dbReference type="PROSITE" id="PS50059">
    <property type="entry name" value="FKBP_PPIASE"/>
    <property type="match status" value="1"/>
</dbReference>
<comment type="catalytic activity">
    <reaction evidence="1 9 10">
        <text>[protein]-peptidylproline (omega=180) = [protein]-peptidylproline (omega=0)</text>
        <dbReference type="Rhea" id="RHEA:16237"/>
        <dbReference type="Rhea" id="RHEA-COMP:10747"/>
        <dbReference type="Rhea" id="RHEA-COMP:10748"/>
        <dbReference type="ChEBI" id="CHEBI:83833"/>
        <dbReference type="ChEBI" id="CHEBI:83834"/>
        <dbReference type="EC" id="5.2.1.8"/>
    </reaction>
</comment>
<evidence type="ECO:0000313" key="12">
    <source>
        <dbReference type="EMBL" id="SDB86224.1"/>
    </source>
</evidence>
<dbReference type="SUPFAM" id="SSF54534">
    <property type="entry name" value="FKBP-like"/>
    <property type="match status" value="1"/>
</dbReference>
<evidence type="ECO:0000256" key="9">
    <source>
        <dbReference type="PROSITE-ProRule" id="PRU00277"/>
    </source>
</evidence>
<dbReference type="RefSeq" id="WP_092615432.1">
    <property type="nucleotide sequence ID" value="NZ_FMYK01000001.1"/>
</dbReference>
<gene>
    <name evidence="12" type="ORF">SAMN05421749_101491</name>
</gene>
<dbReference type="PANTHER" id="PTHR47861">
    <property type="entry name" value="FKBP-TYPE PEPTIDYL-PROLYL CIS-TRANS ISOMERASE SLYD"/>
    <property type="match status" value="1"/>
</dbReference>
<evidence type="ECO:0000256" key="2">
    <source>
        <dbReference type="ARBA" id="ARBA00004496"/>
    </source>
</evidence>
<keyword evidence="4" id="KW-0963">Cytoplasm</keyword>
<dbReference type="GO" id="GO:0042026">
    <property type="term" value="P:protein refolding"/>
    <property type="evidence" value="ECO:0007669"/>
    <property type="project" value="UniProtKB-ARBA"/>
</dbReference>
<evidence type="ECO:0000256" key="8">
    <source>
        <dbReference type="ARBA" id="ARBA00037071"/>
    </source>
</evidence>
<comment type="similarity">
    <text evidence="3 10">Belongs to the FKBP-type PPIase family.</text>
</comment>
<reference evidence="13" key="1">
    <citation type="submission" date="2016-09" db="EMBL/GenBank/DDBJ databases">
        <authorList>
            <person name="Varghese N."/>
            <person name="Submissions S."/>
        </authorList>
    </citation>
    <scope>NUCLEOTIDE SEQUENCE [LARGE SCALE GENOMIC DNA]</scope>
    <source>
        <strain evidence="13">ANC 3699</strain>
    </source>
</reference>
<name>A0A1G6GW82_9GAMM</name>
<dbReference type="PANTHER" id="PTHR47861:SF3">
    <property type="entry name" value="FKBP-TYPE PEPTIDYL-PROLYL CIS-TRANS ISOMERASE SLYD"/>
    <property type="match status" value="1"/>
</dbReference>
<dbReference type="GO" id="GO:0003755">
    <property type="term" value="F:peptidyl-prolyl cis-trans isomerase activity"/>
    <property type="evidence" value="ECO:0007669"/>
    <property type="project" value="UniProtKB-UniRule"/>
</dbReference>
<keyword evidence="7 9" id="KW-0413">Isomerase</keyword>
<comment type="subcellular location">
    <subcellularLocation>
        <location evidence="2">Cytoplasm</location>
    </subcellularLocation>
</comment>